<protein>
    <submittedName>
        <fullName evidence="1">Uncharacterized protein</fullName>
    </submittedName>
</protein>
<name>A0A3P1SX81_9GAMM</name>
<comment type="caution">
    <text evidence="1">The sequence shown here is derived from an EMBL/GenBank/DDBJ whole genome shotgun (WGS) entry which is preliminary data.</text>
</comment>
<keyword evidence="2" id="KW-1185">Reference proteome</keyword>
<dbReference type="Proteomes" id="UP000267535">
    <property type="component" value="Unassembled WGS sequence"/>
</dbReference>
<sequence>MTKTVTGTYESANQIKNVRNDLIAIGIPQEQIYVDEENQQIKVMIADETKPEIEDIFKQHDASSTNVTTS</sequence>
<dbReference type="AlphaFoldDB" id="A0A3P1SX81"/>
<dbReference type="EMBL" id="RQXV01000001">
    <property type="protein sequence ID" value="RRD01719.1"/>
    <property type="molecule type" value="Genomic_DNA"/>
</dbReference>
<gene>
    <name evidence="1" type="ORF">EHS89_03980</name>
</gene>
<dbReference type="OrthoDB" id="7871407at2"/>
<evidence type="ECO:0000313" key="2">
    <source>
        <dbReference type="Proteomes" id="UP000267535"/>
    </source>
</evidence>
<proteinExistence type="predicted"/>
<reference evidence="1 2" key="1">
    <citation type="submission" date="2018-11" db="EMBL/GenBank/DDBJ databases">
        <title>The draft genome sequence of Amphritea balenae JAMM 1525T.</title>
        <authorList>
            <person name="Fang Z."/>
            <person name="Zhang Y."/>
            <person name="Han X."/>
        </authorList>
    </citation>
    <scope>NUCLEOTIDE SEQUENCE [LARGE SCALE GENOMIC DNA]</scope>
    <source>
        <strain evidence="1 2">JAMM 1525</strain>
    </source>
</reference>
<evidence type="ECO:0000313" key="1">
    <source>
        <dbReference type="EMBL" id="RRD01719.1"/>
    </source>
</evidence>
<dbReference type="RefSeq" id="WP_124924792.1">
    <property type="nucleotide sequence ID" value="NZ_BMOH01000001.1"/>
</dbReference>
<organism evidence="1 2">
    <name type="scientific">Amphritea balenae</name>
    <dbReference type="NCBI Taxonomy" id="452629"/>
    <lineage>
        <taxon>Bacteria</taxon>
        <taxon>Pseudomonadati</taxon>
        <taxon>Pseudomonadota</taxon>
        <taxon>Gammaproteobacteria</taxon>
        <taxon>Oceanospirillales</taxon>
        <taxon>Oceanospirillaceae</taxon>
        <taxon>Amphritea</taxon>
    </lineage>
</organism>
<accession>A0A3P1SX81</accession>